<keyword evidence="2" id="KW-0813">Transport</keyword>
<dbReference type="EMBL" id="HE965806">
    <property type="protein sequence ID" value="CCJ55195.1"/>
    <property type="molecule type" value="Genomic_DNA"/>
</dbReference>
<accession>A0A0C6P9C7</accession>
<evidence type="ECO:0000256" key="1">
    <source>
        <dbReference type="ARBA" id="ARBA00005417"/>
    </source>
</evidence>
<dbReference type="HOGENOM" id="CLU_000604_101_5_4"/>
<gene>
    <name evidence="7" type="primary">wbmN</name>
    <name evidence="7" type="ORF">BN112_3280</name>
</gene>
<dbReference type="Gene3D" id="3.40.50.300">
    <property type="entry name" value="P-loop containing nucleotide triphosphate hydrolases"/>
    <property type="match status" value="1"/>
</dbReference>
<dbReference type="GO" id="GO:0005524">
    <property type="term" value="F:ATP binding"/>
    <property type="evidence" value="ECO:0007669"/>
    <property type="project" value="UniProtKB-KW"/>
</dbReference>
<name>A0A0C6P9C7_BORBO</name>
<proteinExistence type="inferred from homology"/>
<reference evidence="7 8" key="1">
    <citation type="journal article" date="2012" name="BMC Genomics">
        <title>Comparative genomics of the classical Bordetella subspecies: the evolution and exchange of virulence-associated diversity amongst closely related pathogens.</title>
        <authorList>
            <person name="Park J."/>
            <person name="Zhang Y."/>
            <person name="Buboltz A.M."/>
            <person name="Zhang X."/>
            <person name="Schuster S.C."/>
            <person name="Ahuja U."/>
            <person name="Liu M."/>
            <person name="Miller J.F."/>
            <person name="Sebaihia M."/>
            <person name="Bentley S.D."/>
            <person name="Parkhill J."/>
            <person name="Harvill E.T."/>
        </authorList>
    </citation>
    <scope>NUCLEOTIDE SEQUENCE [LARGE SCALE GENOMIC DNA]</scope>
    <source>
        <strain evidence="7 8">253</strain>
    </source>
</reference>
<dbReference type="GO" id="GO:0016020">
    <property type="term" value="C:membrane"/>
    <property type="evidence" value="ECO:0007669"/>
    <property type="project" value="InterPro"/>
</dbReference>
<evidence type="ECO:0000259" key="6">
    <source>
        <dbReference type="PROSITE" id="PS50893"/>
    </source>
</evidence>
<dbReference type="OrthoDB" id="9778870at2"/>
<dbReference type="SUPFAM" id="SSF52540">
    <property type="entry name" value="P-loop containing nucleoside triphosphate hydrolases"/>
    <property type="match status" value="1"/>
</dbReference>
<dbReference type="PROSITE" id="PS50893">
    <property type="entry name" value="ABC_TRANSPORTER_2"/>
    <property type="match status" value="1"/>
</dbReference>
<organism evidence="7 8">
    <name type="scientific">Bordetella bronchiseptica 253</name>
    <dbReference type="NCBI Taxonomy" id="568707"/>
    <lineage>
        <taxon>Bacteria</taxon>
        <taxon>Pseudomonadati</taxon>
        <taxon>Pseudomonadota</taxon>
        <taxon>Betaproteobacteria</taxon>
        <taxon>Burkholderiales</taxon>
        <taxon>Alcaligenaceae</taxon>
        <taxon>Bordetella</taxon>
    </lineage>
</organism>
<protein>
    <submittedName>
        <fullName evidence="7">ABC transporter ATP-binding protein</fullName>
    </submittedName>
</protein>
<evidence type="ECO:0000256" key="4">
    <source>
        <dbReference type="ARBA" id="ARBA00022741"/>
    </source>
</evidence>
<sequence>MSIAIRRDEEIALSCHGVSKSFVISGEQNIWRMFCALPVRGEVFAALRDVSLEVPRGKIVGILGRNGAGKSTLLRVLGGVYQPTSGTVDVRGQVCGLFEMGGFGNRELSGREYATRYLTVMGAPRKDRGDLLADIAEFSELGADFDRKILTYSAGMAARLYFSTATAMRHEIYLIDELLSVGDEHFQAKCWIRMRNLLLNGASGILVTHDWVSTLKLCQQSHILERGSIVASGRTDAAVVKYLDLPVPDGALARFCDSDRATWHAVAGEDAVFEFDIESEEDIPLVFTYSVELMRIGIGWDIMLLGQRPIGSGNGRRRVQLKVPALPLAPGEYSLTVGLIKEKTRAEDEAVICDARGWTTGNGYVLEVSGTLEQGTTILPMEISGWIDD</sequence>
<evidence type="ECO:0000256" key="2">
    <source>
        <dbReference type="ARBA" id="ARBA00022448"/>
    </source>
</evidence>
<dbReference type="InterPro" id="IPR050683">
    <property type="entry name" value="Bact_Polysacc_Export_ATP-bd"/>
</dbReference>
<dbReference type="AlphaFoldDB" id="A0A0C6P9C7"/>
<dbReference type="PANTHER" id="PTHR46743">
    <property type="entry name" value="TEICHOIC ACIDS EXPORT ATP-BINDING PROTEIN TAGH"/>
    <property type="match status" value="1"/>
</dbReference>
<keyword evidence="3" id="KW-0472">Membrane</keyword>
<dbReference type="InterPro" id="IPR003593">
    <property type="entry name" value="AAA+_ATPase"/>
</dbReference>
<dbReference type="InterPro" id="IPR015860">
    <property type="entry name" value="ABC_transpr_TagH-like"/>
</dbReference>
<dbReference type="Proteomes" id="UP000007564">
    <property type="component" value="Chromosome"/>
</dbReference>
<dbReference type="CDD" id="cd03220">
    <property type="entry name" value="ABC_KpsT_Wzt"/>
    <property type="match status" value="1"/>
</dbReference>
<dbReference type="KEGG" id="bbh:BN112_3280"/>
<keyword evidence="4" id="KW-0547">Nucleotide-binding</keyword>
<feature type="domain" description="ABC transporter" evidence="6">
    <location>
        <begin position="25"/>
        <end position="251"/>
    </location>
</feature>
<dbReference type="InterPro" id="IPR027417">
    <property type="entry name" value="P-loop_NTPase"/>
</dbReference>
<dbReference type="PANTHER" id="PTHR46743:SF2">
    <property type="entry name" value="TEICHOIC ACIDS EXPORT ATP-BINDING PROTEIN TAGH"/>
    <property type="match status" value="1"/>
</dbReference>
<dbReference type="GeneID" id="93206361"/>
<dbReference type="Pfam" id="PF00005">
    <property type="entry name" value="ABC_tran"/>
    <property type="match status" value="1"/>
</dbReference>
<comment type="similarity">
    <text evidence="1">Belongs to the ABC transporter superfamily.</text>
</comment>
<evidence type="ECO:0000313" key="8">
    <source>
        <dbReference type="Proteomes" id="UP000007564"/>
    </source>
</evidence>
<dbReference type="SMART" id="SM00382">
    <property type="entry name" value="AAA"/>
    <property type="match status" value="1"/>
</dbReference>
<evidence type="ECO:0000256" key="5">
    <source>
        <dbReference type="ARBA" id="ARBA00022840"/>
    </source>
</evidence>
<dbReference type="GO" id="GO:0016887">
    <property type="term" value="F:ATP hydrolysis activity"/>
    <property type="evidence" value="ECO:0007669"/>
    <property type="project" value="InterPro"/>
</dbReference>
<evidence type="ECO:0000256" key="3">
    <source>
        <dbReference type="ARBA" id="ARBA00022475"/>
    </source>
</evidence>
<dbReference type="InterPro" id="IPR003439">
    <property type="entry name" value="ABC_transporter-like_ATP-bd"/>
</dbReference>
<keyword evidence="3" id="KW-1003">Cell membrane</keyword>
<evidence type="ECO:0000313" key="7">
    <source>
        <dbReference type="EMBL" id="CCJ55195.1"/>
    </source>
</evidence>
<dbReference type="RefSeq" id="WP_003807073.1">
    <property type="nucleotide sequence ID" value="NC_019382.1"/>
</dbReference>
<keyword evidence="5 7" id="KW-0067">ATP-binding</keyword>
<dbReference type="GO" id="GO:0140359">
    <property type="term" value="F:ABC-type transporter activity"/>
    <property type="evidence" value="ECO:0007669"/>
    <property type="project" value="InterPro"/>
</dbReference>